<feature type="transmembrane region" description="Helical" evidence="1">
    <location>
        <begin position="44"/>
        <end position="64"/>
    </location>
</feature>
<sequence length="443" mass="51047">MKLTLSGYVRETVKLWLWSVIELLLFLPVWVLFQIYLLPQQDEQIWLIALPILALAGILLRNFCNVRWKQLLAALILGVLLGAVSGSLSIESLPLGVAGFICTFLGMTVDSRNNRFRMFWIGIIIYFVATIAFHRVPELEPSVPLLTWCGSLYLILTLLISNSSYIRYSALTEENETLPKGIQRNNRIYVIVIGVIAAVLAAGVGKAIGTLVWRLLRSFFNFINQLFSGTKEPEPPPAELPPATPMLPPVGEQKRGWLAIILEYGFYILAAVLLGFVAYYALRWLYRNAGEKWRRAIDALLSMLRREHAPKNNTAYLDEEKSVFTWEQTVRGLKDFWSSRLPSKHRKDRWEQMNGEQERVRWLYRRWLNIKRDNGYEMKSYLTPQETKRDVLLWGDRNKHKRKGDEDSIAASEQLIEIYEKVRYGEDQPAASDIAALKNQLKL</sequence>
<keyword evidence="1" id="KW-0812">Transmembrane</keyword>
<keyword evidence="1" id="KW-0472">Membrane</keyword>
<reference evidence="2 3" key="1">
    <citation type="submission" date="2016-10" db="EMBL/GenBank/DDBJ databases">
        <title>Paenibacillus species isolates.</title>
        <authorList>
            <person name="Beno S.M."/>
        </authorList>
    </citation>
    <scope>NUCLEOTIDE SEQUENCE [LARGE SCALE GENOMIC DNA]</scope>
    <source>
        <strain evidence="2 3">FSL H7-0604</strain>
    </source>
</reference>
<organism evidence="2 3">
    <name type="scientific">Paenibacillus odorifer</name>
    <dbReference type="NCBI Taxonomy" id="189426"/>
    <lineage>
        <taxon>Bacteria</taxon>
        <taxon>Bacillati</taxon>
        <taxon>Bacillota</taxon>
        <taxon>Bacilli</taxon>
        <taxon>Bacillales</taxon>
        <taxon>Paenibacillaceae</taxon>
        <taxon>Paenibacillus</taxon>
    </lineage>
</organism>
<feature type="transmembrane region" description="Helical" evidence="1">
    <location>
        <begin position="188"/>
        <end position="213"/>
    </location>
</feature>
<dbReference type="RefSeq" id="WP_036678223.1">
    <property type="nucleotide sequence ID" value="NZ_JARLKA010000052.1"/>
</dbReference>
<keyword evidence="1" id="KW-1133">Transmembrane helix</keyword>
<gene>
    <name evidence="2" type="ORF">BJP51_07125</name>
</gene>
<feature type="transmembrane region" description="Helical" evidence="1">
    <location>
        <begin position="264"/>
        <end position="286"/>
    </location>
</feature>
<accession>A0A1R0WTX3</accession>
<evidence type="ECO:0000313" key="2">
    <source>
        <dbReference type="EMBL" id="OMD21394.1"/>
    </source>
</evidence>
<feature type="transmembrane region" description="Helical" evidence="1">
    <location>
        <begin position="15"/>
        <end position="38"/>
    </location>
</feature>
<name>A0A1R0WTX3_9BACL</name>
<protein>
    <recommendedName>
        <fullName evidence="4">DUF4129 domain-containing protein</fullName>
    </recommendedName>
</protein>
<feature type="transmembrane region" description="Helical" evidence="1">
    <location>
        <begin position="93"/>
        <end position="109"/>
    </location>
</feature>
<dbReference type="EMBL" id="MKQP01000078">
    <property type="protein sequence ID" value="OMD21394.1"/>
    <property type="molecule type" value="Genomic_DNA"/>
</dbReference>
<feature type="transmembrane region" description="Helical" evidence="1">
    <location>
        <begin position="116"/>
        <end position="133"/>
    </location>
</feature>
<dbReference type="Proteomes" id="UP000187465">
    <property type="component" value="Unassembled WGS sequence"/>
</dbReference>
<evidence type="ECO:0000313" key="3">
    <source>
        <dbReference type="Proteomes" id="UP000187465"/>
    </source>
</evidence>
<feature type="transmembrane region" description="Helical" evidence="1">
    <location>
        <begin position="71"/>
        <end position="87"/>
    </location>
</feature>
<comment type="caution">
    <text evidence="2">The sequence shown here is derived from an EMBL/GenBank/DDBJ whole genome shotgun (WGS) entry which is preliminary data.</text>
</comment>
<proteinExistence type="predicted"/>
<dbReference type="AlphaFoldDB" id="A0A1R0WTX3"/>
<feature type="transmembrane region" description="Helical" evidence="1">
    <location>
        <begin position="145"/>
        <end position="168"/>
    </location>
</feature>
<evidence type="ECO:0008006" key="4">
    <source>
        <dbReference type="Google" id="ProtNLM"/>
    </source>
</evidence>
<evidence type="ECO:0000256" key="1">
    <source>
        <dbReference type="SAM" id="Phobius"/>
    </source>
</evidence>